<feature type="chain" id="PRO_5046118223" evidence="8">
    <location>
        <begin position="27"/>
        <end position="345"/>
    </location>
</feature>
<dbReference type="SUPFAM" id="SSF53807">
    <property type="entry name" value="Helical backbone' metal receptor"/>
    <property type="match status" value="1"/>
</dbReference>
<dbReference type="PANTHER" id="PTHR42953:SF1">
    <property type="entry name" value="METAL-BINDING PROTEIN HI_0362-RELATED"/>
    <property type="match status" value="1"/>
</dbReference>
<dbReference type="InterPro" id="IPR006129">
    <property type="entry name" value="AdhesinB"/>
</dbReference>
<dbReference type="CDD" id="cd01137">
    <property type="entry name" value="PsaA"/>
    <property type="match status" value="1"/>
</dbReference>
<dbReference type="Gene3D" id="3.40.50.1980">
    <property type="entry name" value="Nitrogenase molybdenum iron protein domain"/>
    <property type="match status" value="3"/>
</dbReference>
<dbReference type="PANTHER" id="PTHR42953">
    <property type="entry name" value="HIGH-AFFINITY ZINC UPTAKE SYSTEM PROTEIN ZNUA-RELATED"/>
    <property type="match status" value="1"/>
</dbReference>
<evidence type="ECO:0000256" key="2">
    <source>
        <dbReference type="ARBA" id="ARBA00011028"/>
    </source>
</evidence>
<organism evidence="9 10">
    <name type="scientific">Alcaligenes nematophilus</name>
    <dbReference type="NCBI Taxonomy" id="2994643"/>
    <lineage>
        <taxon>Bacteria</taxon>
        <taxon>Pseudomonadati</taxon>
        <taxon>Pseudomonadota</taxon>
        <taxon>Betaproteobacteria</taxon>
        <taxon>Burkholderiales</taxon>
        <taxon>Alcaligenaceae</taxon>
        <taxon>Alcaligenes</taxon>
    </lineage>
</organism>
<comment type="caution">
    <text evidence="9">The sequence shown here is derived from an EMBL/GenBank/DDBJ whole genome shotgun (WGS) entry which is preliminary data.</text>
</comment>
<feature type="signal peptide" evidence="8">
    <location>
        <begin position="1"/>
        <end position="26"/>
    </location>
</feature>
<name>A0ABU3MMC6_9BURK</name>
<accession>A0ABU3MMC6</accession>
<dbReference type="Pfam" id="PF01297">
    <property type="entry name" value="ZnuA"/>
    <property type="match status" value="1"/>
</dbReference>
<evidence type="ECO:0000313" key="10">
    <source>
        <dbReference type="Proteomes" id="UP001074635"/>
    </source>
</evidence>
<feature type="compositionally biased region" description="Basic and acidic residues" evidence="7">
    <location>
        <begin position="120"/>
        <end position="172"/>
    </location>
</feature>
<evidence type="ECO:0000256" key="5">
    <source>
        <dbReference type="ARBA" id="ARBA00022729"/>
    </source>
</evidence>
<dbReference type="Proteomes" id="UP001074635">
    <property type="component" value="Unassembled WGS sequence"/>
</dbReference>
<evidence type="ECO:0000256" key="4">
    <source>
        <dbReference type="ARBA" id="ARBA00022723"/>
    </source>
</evidence>
<dbReference type="PRINTS" id="PR00691">
    <property type="entry name" value="ADHESINB"/>
</dbReference>
<comment type="similarity">
    <text evidence="2 6">Belongs to the bacterial solute-binding protein 9 family.</text>
</comment>
<sequence length="345" mass="37635">MKMRDIYSGRTVLALGLLAASLSVQAEPLRVVSSFSILNDMVKEIGGDKVMASTIVPANGDAHSFEPRPSDAKTLANAQLLVINGLEFETWLPRLQQAAGYKGPQVVATEGITPLAFEGGGHEDHAGHDHDHDHDHGHDSEPEHAHDHEQTHAKEDTQSHGGHDHSHQHGSQDPHAWQSLGLAQIYVRNISKGLEQADPANAEYYQRRAKDYAQRIQELDDSIKTRLQAVPVEKRKVITSHDAFSYMGKAYDIRFIPLVGVSSQAEPSARDIAQIIQQARSEQIQAIFVENTVSAKLVEQVARETGAKVGGTLYSDALGAPGSGVDTYLGMMRSNTDQLVKALQP</sequence>
<comment type="subcellular location">
    <subcellularLocation>
        <location evidence="1">Cell envelope</location>
    </subcellularLocation>
</comment>
<dbReference type="InterPro" id="IPR006128">
    <property type="entry name" value="Lipoprotein_PsaA-like"/>
</dbReference>
<evidence type="ECO:0000256" key="3">
    <source>
        <dbReference type="ARBA" id="ARBA00022448"/>
    </source>
</evidence>
<evidence type="ECO:0000256" key="6">
    <source>
        <dbReference type="RuleBase" id="RU003512"/>
    </source>
</evidence>
<evidence type="ECO:0000313" key="9">
    <source>
        <dbReference type="EMBL" id="MDT8502816.1"/>
    </source>
</evidence>
<dbReference type="PRINTS" id="PR00690">
    <property type="entry name" value="ADHESNFAMILY"/>
</dbReference>
<evidence type="ECO:0000256" key="8">
    <source>
        <dbReference type="SAM" id="SignalP"/>
    </source>
</evidence>
<proteinExistence type="inferred from homology"/>
<keyword evidence="3 6" id="KW-0813">Transport</keyword>
<dbReference type="InterPro" id="IPR006127">
    <property type="entry name" value="ZnuA-like"/>
</dbReference>
<keyword evidence="5 8" id="KW-0732">Signal</keyword>
<keyword evidence="4" id="KW-0479">Metal-binding</keyword>
<evidence type="ECO:0000256" key="1">
    <source>
        <dbReference type="ARBA" id="ARBA00004196"/>
    </source>
</evidence>
<dbReference type="RefSeq" id="WP_115635274.1">
    <property type="nucleotide sequence ID" value="NZ_JAPQTC020000001.1"/>
</dbReference>
<dbReference type="EMBL" id="JAPQTC020000001">
    <property type="protein sequence ID" value="MDT8502816.1"/>
    <property type="molecule type" value="Genomic_DNA"/>
</dbReference>
<feature type="region of interest" description="Disordered" evidence="7">
    <location>
        <begin position="115"/>
        <end position="174"/>
    </location>
</feature>
<protein>
    <submittedName>
        <fullName evidence="9">Metal ABC transporter substrate-binding protein</fullName>
    </submittedName>
</protein>
<keyword evidence="10" id="KW-1185">Reference proteome</keyword>
<dbReference type="InterPro" id="IPR050492">
    <property type="entry name" value="Bact_metal-bind_prot9"/>
</dbReference>
<reference evidence="9" key="1">
    <citation type="submission" date="2023-08" db="EMBL/GenBank/DDBJ databases">
        <title>Study of Resistomes in environmental pathogenic environmental.</title>
        <authorList>
            <person name="Bhattacharjee A."/>
            <person name="Singh A.K."/>
        </authorList>
    </citation>
    <scope>NUCLEOTIDE SEQUENCE</scope>
    <source>
        <strain evidence="9">S1</strain>
    </source>
</reference>
<evidence type="ECO:0000256" key="7">
    <source>
        <dbReference type="SAM" id="MobiDB-lite"/>
    </source>
</evidence>
<gene>
    <name evidence="9" type="ORF">OYC61_000750</name>
</gene>